<dbReference type="KEGG" id="rga:RGR602_CH03097"/>
<dbReference type="AlphaFoldDB" id="A0A0B4X2S3"/>
<gene>
    <name evidence="1" type="ORF">RGR602_CH03097</name>
</gene>
<evidence type="ECO:0000313" key="1">
    <source>
        <dbReference type="EMBL" id="AJD42414.1"/>
    </source>
</evidence>
<dbReference type="RefSeq" id="WP_203226167.1">
    <property type="nucleotide sequence ID" value="NZ_CP006877.1"/>
</dbReference>
<protein>
    <submittedName>
        <fullName evidence="1">Uncharacterized protein</fullName>
    </submittedName>
</protein>
<name>A0A0B4X2S3_9HYPH</name>
<dbReference type="HOGENOM" id="CLU_1873761_0_0_5"/>
<organism evidence="1 2">
    <name type="scientific">Rhizobium gallicum bv. gallicum R602sp</name>
    <dbReference type="NCBI Taxonomy" id="1041138"/>
    <lineage>
        <taxon>Bacteria</taxon>
        <taxon>Pseudomonadati</taxon>
        <taxon>Pseudomonadota</taxon>
        <taxon>Alphaproteobacteria</taxon>
        <taxon>Hyphomicrobiales</taxon>
        <taxon>Rhizobiaceae</taxon>
        <taxon>Rhizobium/Agrobacterium group</taxon>
        <taxon>Rhizobium</taxon>
    </lineage>
</organism>
<evidence type="ECO:0000313" key="2">
    <source>
        <dbReference type="Proteomes" id="UP000031368"/>
    </source>
</evidence>
<sequence length="136" mass="15006">MATRWRSTIEAETHRHAAESYVLAPNAGDFLEQMSLPISKLARMAIGNGAERILFFDEGKAIVRAFEGGLLLWVGASNLVIRHALQLLLEGGLFHATSDERLVISWYLSVGKPFAVIEGLLFATSRDGARCNTHLR</sequence>
<accession>A0A0B4X2S3</accession>
<dbReference type="Proteomes" id="UP000031368">
    <property type="component" value="Chromosome"/>
</dbReference>
<dbReference type="EMBL" id="CP006877">
    <property type="protein sequence ID" value="AJD42414.1"/>
    <property type="molecule type" value="Genomic_DNA"/>
</dbReference>
<proteinExistence type="predicted"/>
<keyword evidence="2" id="KW-1185">Reference proteome</keyword>
<reference evidence="1 2" key="1">
    <citation type="submission" date="2013-11" db="EMBL/GenBank/DDBJ databases">
        <title>Complete genome sequence of Rhizobium gallicum bv. gallicum R602.</title>
        <authorList>
            <person name="Bustos P."/>
            <person name="Santamaria R.I."/>
            <person name="Lozano L."/>
            <person name="Acosta J.L."/>
            <person name="Ormeno-Orrillo E."/>
            <person name="Rogel M.A."/>
            <person name="Romero D."/>
            <person name="Cevallos M.A."/>
            <person name="Martinez-Romero E."/>
            <person name="Gonzalez V."/>
        </authorList>
    </citation>
    <scope>NUCLEOTIDE SEQUENCE [LARGE SCALE GENOMIC DNA]</scope>
    <source>
        <strain evidence="1 2">R602</strain>
    </source>
</reference>